<dbReference type="GO" id="GO:0000307">
    <property type="term" value="C:cyclin-dependent protein kinase holoenzyme complex"/>
    <property type="evidence" value="ECO:0007669"/>
    <property type="project" value="TreeGrafter"/>
</dbReference>
<dbReference type="GO" id="GO:0005634">
    <property type="term" value="C:nucleus"/>
    <property type="evidence" value="ECO:0007669"/>
    <property type="project" value="TreeGrafter"/>
</dbReference>
<dbReference type="Gene3D" id="1.10.472.10">
    <property type="entry name" value="Cyclin-like"/>
    <property type="match status" value="1"/>
</dbReference>
<dbReference type="GO" id="GO:0016538">
    <property type="term" value="F:cyclin-dependent protein serine/threonine kinase regulator activity"/>
    <property type="evidence" value="ECO:0007669"/>
    <property type="project" value="TreeGrafter"/>
</dbReference>
<dbReference type="SUPFAM" id="SSF47954">
    <property type="entry name" value="Cyclin-like"/>
    <property type="match status" value="1"/>
</dbReference>
<dbReference type="STRING" id="215637.A0A4P9ZXZ9"/>
<dbReference type="PANTHER" id="PTHR15615">
    <property type="match status" value="1"/>
</dbReference>
<name>A0A4P9ZXZ9_9FUNG</name>
<evidence type="ECO:0000313" key="2">
    <source>
        <dbReference type="Proteomes" id="UP000268162"/>
    </source>
</evidence>
<dbReference type="PANTHER" id="PTHR15615:SF94">
    <property type="entry name" value="PHO85 CYCLIN-6-RELATED"/>
    <property type="match status" value="1"/>
</dbReference>
<dbReference type="EMBL" id="ML002352">
    <property type="protein sequence ID" value="RKP38574.1"/>
    <property type="molecule type" value="Genomic_DNA"/>
</dbReference>
<dbReference type="Proteomes" id="UP000268162">
    <property type="component" value="Unassembled WGS sequence"/>
</dbReference>
<reference evidence="2" key="1">
    <citation type="journal article" date="2018" name="Nat. Microbiol.">
        <title>Leveraging single-cell genomics to expand the fungal tree of life.</title>
        <authorList>
            <person name="Ahrendt S.R."/>
            <person name="Quandt C.A."/>
            <person name="Ciobanu D."/>
            <person name="Clum A."/>
            <person name="Salamov A."/>
            <person name="Andreopoulos B."/>
            <person name="Cheng J.F."/>
            <person name="Woyke T."/>
            <person name="Pelin A."/>
            <person name="Henrissat B."/>
            <person name="Reynolds N.K."/>
            <person name="Benny G.L."/>
            <person name="Smith M.E."/>
            <person name="James T.Y."/>
            <person name="Grigoriev I.V."/>
        </authorList>
    </citation>
    <scope>NUCLEOTIDE SEQUENCE [LARGE SCALE GENOMIC DNA]</scope>
    <source>
        <strain evidence="2">RSA 468</strain>
    </source>
</reference>
<organism evidence="1 2">
    <name type="scientific">Dimargaris cristalligena</name>
    <dbReference type="NCBI Taxonomy" id="215637"/>
    <lineage>
        <taxon>Eukaryota</taxon>
        <taxon>Fungi</taxon>
        <taxon>Fungi incertae sedis</taxon>
        <taxon>Zoopagomycota</taxon>
        <taxon>Kickxellomycotina</taxon>
        <taxon>Dimargaritomycetes</taxon>
        <taxon>Dimargaritales</taxon>
        <taxon>Dimargaritaceae</taxon>
        <taxon>Dimargaris</taxon>
    </lineage>
</organism>
<dbReference type="AlphaFoldDB" id="A0A4P9ZXZ9"/>
<keyword evidence="2" id="KW-1185">Reference proteome</keyword>
<gene>
    <name evidence="1" type="ORF">BJ085DRAFT_19351</name>
</gene>
<feature type="non-terminal residue" evidence="1">
    <location>
        <position position="185"/>
    </location>
</feature>
<evidence type="ECO:0000313" key="1">
    <source>
        <dbReference type="EMBL" id="RKP38574.1"/>
    </source>
</evidence>
<sequence length="185" mass="21340">MSEISISRTPTKDVIKVLADFMQAVVTDNDVTNPQSSRFQEYKLHKVFTRQQDGHDNQTLTLFHSRGVPSIDLHSYLVRILKYCPCPNECFISLLIYFRRITEKCRRTHNPFSVDPYSVHRLTIAGITASSKYFSDLFYTNSRYARVGGVHVGELNMLELQFLKLLDFELFVTPEELDEVAGQLV</sequence>
<proteinExistence type="predicted"/>
<dbReference type="CDD" id="cd20558">
    <property type="entry name" value="CYCLIN_ScPCL7-like"/>
    <property type="match status" value="1"/>
</dbReference>
<dbReference type="Pfam" id="PF08613">
    <property type="entry name" value="Cyclin"/>
    <property type="match status" value="1"/>
</dbReference>
<dbReference type="InterPro" id="IPR036915">
    <property type="entry name" value="Cyclin-like_sf"/>
</dbReference>
<protein>
    <submittedName>
        <fullName evidence="1">Cyclin PHO80-like protein</fullName>
    </submittedName>
</protein>
<dbReference type="InterPro" id="IPR013922">
    <property type="entry name" value="Cyclin_PHO80-like"/>
</dbReference>
<accession>A0A4P9ZXZ9</accession>
<dbReference type="GO" id="GO:0019901">
    <property type="term" value="F:protein kinase binding"/>
    <property type="evidence" value="ECO:0007669"/>
    <property type="project" value="InterPro"/>
</dbReference>